<organism evidence="3 4">
    <name type="scientific">Actinoplanes awajinensis subsp. mycoplanecinus</name>
    <dbReference type="NCBI Taxonomy" id="135947"/>
    <lineage>
        <taxon>Bacteria</taxon>
        <taxon>Bacillati</taxon>
        <taxon>Actinomycetota</taxon>
        <taxon>Actinomycetes</taxon>
        <taxon>Micromonosporales</taxon>
        <taxon>Micromonosporaceae</taxon>
        <taxon>Actinoplanes</taxon>
    </lineage>
</organism>
<keyword evidence="2" id="KW-0812">Transmembrane</keyword>
<comment type="caution">
    <text evidence="3">The sequence shown here is derived from an EMBL/GenBank/DDBJ whole genome shotgun (WGS) entry which is preliminary data.</text>
</comment>
<name>A0A101JJ73_9ACTN</name>
<reference evidence="3 4" key="1">
    <citation type="submission" date="2015-10" db="EMBL/GenBank/DDBJ databases">
        <authorList>
            <person name="Gilbert D.G."/>
        </authorList>
    </citation>
    <scope>NUCLEOTIDE SEQUENCE [LARGE SCALE GENOMIC DNA]</scope>
    <source>
        <strain evidence="3 4">NRRL B-16712</strain>
    </source>
</reference>
<accession>A0A101JJ73</accession>
<keyword evidence="4" id="KW-1185">Reference proteome</keyword>
<keyword evidence="2" id="KW-0472">Membrane</keyword>
<proteinExistence type="predicted"/>
<gene>
    <name evidence="3" type="ORF">ADL15_34165</name>
</gene>
<sequence>MLAVDATTFLLSAVLIATGLRRCAAAEPSGSWWSETTAGVRVVFTNRTLRSYLLLFWLSCLVYATEGVVAPLAGEYGGGARTVGLLLAMLAVLTVVATWPSPDRAPVSEPAGETLREPVSV</sequence>
<evidence type="ECO:0000256" key="2">
    <source>
        <dbReference type="SAM" id="Phobius"/>
    </source>
</evidence>
<dbReference type="AlphaFoldDB" id="A0A101JJ73"/>
<dbReference type="InterPro" id="IPR036259">
    <property type="entry name" value="MFS_trans_sf"/>
</dbReference>
<keyword evidence="2" id="KW-1133">Transmembrane helix</keyword>
<evidence type="ECO:0000313" key="3">
    <source>
        <dbReference type="EMBL" id="KUL27878.1"/>
    </source>
</evidence>
<evidence type="ECO:0000313" key="4">
    <source>
        <dbReference type="Proteomes" id="UP000053244"/>
    </source>
</evidence>
<evidence type="ECO:0000256" key="1">
    <source>
        <dbReference type="SAM" id="MobiDB-lite"/>
    </source>
</evidence>
<feature type="transmembrane region" description="Helical" evidence="2">
    <location>
        <begin position="82"/>
        <end position="100"/>
    </location>
</feature>
<feature type="transmembrane region" description="Helical" evidence="2">
    <location>
        <begin position="49"/>
        <end position="70"/>
    </location>
</feature>
<feature type="region of interest" description="Disordered" evidence="1">
    <location>
        <begin position="101"/>
        <end position="121"/>
    </location>
</feature>
<dbReference type="EMBL" id="LLZH01000294">
    <property type="protein sequence ID" value="KUL27878.1"/>
    <property type="molecule type" value="Genomic_DNA"/>
</dbReference>
<protein>
    <submittedName>
        <fullName evidence="3">Uncharacterized protein</fullName>
    </submittedName>
</protein>
<dbReference type="SUPFAM" id="SSF103473">
    <property type="entry name" value="MFS general substrate transporter"/>
    <property type="match status" value="1"/>
</dbReference>
<dbReference type="Proteomes" id="UP000053244">
    <property type="component" value="Unassembled WGS sequence"/>
</dbReference>